<dbReference type="GO" id="GO:0005576">
    <property type="term" value="C:extracellular region"/>
    <property type="evidence" value="ECO:0007669"/>
    <property type="project" value="TreeGrafter"/>
</dbReference>
<reference evidence="12 13" key="1">
    <citation type="submission" date="2018-02" db="EMBL/GenBank/DDBJ databases">
        <title>The draft genome of Phyllobacterium myrsinacearum DSM5892.</title>
        <authorList>
            <person name="Li L."/>
            <person name="Liu L."/>
            <person name="Zhang X."/>
            <person name="Wang T."/>
        </authorList>
    </citation>
    <scope>NUCLEOTIDE SEQUENCE [LARGE SCALE GENOMIC DNA]</scope>
    <source>
        <strain evidence="12 13">DSM 5892</strain>
    </source>
</reference>
<evidence type="ECO:0000256" key="6">
    <source>
        <dbReference type="ARBA" id="ARBA00022960"/>
    </source>
</evidence>
<evidence type="ECO:0000259" key="11">
    <source>
        <dbReference type="PROSITE" id="PS52029"/>
    </source>
</evidence>
<evidence type="ECO:0000256" key="5">
    <source>
        <dbReference type="ARBA" id="ARBA00022801"/>
    </source>
</evidence>
<protein>
    <submittedName>
        <fullName evidence="12">L,D-transpeptidase</fullName>
    </submittedName>
</protein>
<dbReference type="PROSITE" id="PS52029">
    <property type="entry name" value="LD_TPASE"/>
    <property type="match status" value="1"/>
</dbReference>
<keyword evidence="6 9" id="KW-0133">Cell shape</keyword>
<evidence type="ECO:0000256" key="1">
    <source>
        <dbReference type="ARBA" id="ARBA00004752"/>
    </source>
</evidence>
<dbReference type="Proteomes" id="UP000238563">
    <property type="component" value="Unassembled WGS sequence"/>
</dbReference>
<evidence type="ECO:0000256" key="7">
    <source>
        <dbReference type="ARBA" id="ARBA00022984"/>
    </source>
</evidence>
<keyword evidence="5" id="KW-0378">Hydrolase</keyword>
<keyword evidence="8 9" id="KW-0961">Cell wall biogenesis/degradation</keyword>
<keyword evidence="7 9" id="KW-0573">Peptidoglycan synthesis</keyword>
<dbReference type="UniPathway" id="UPA00219"/>
<evidence type="ECO:0000313" key="12">
    <source>
        <dbReference type="EMBL" id="PRD54998.1"/>
    </source>
</evidence>
<feature type="active site" description="Nucleophile" evidence="9">
    <location>
        <position position="194"/>
    </location>
</feature>
<dbReference type="CDD" id="cd16913">
    <property type="entry name" value="YkuD_like"/>
    <property type="match status" value="1"/>
</dbReference>
<feature type="signal peptide" evidence="10">
    <location>
        <begin position="1"/>
        <end position="26"/>
    </location>
</feature>
<dbReference type="FunFam" id="2.40.440.10:FF:000002">
    <property type="entry name" value="L,D-transpeptidase ErfK/SrfK"/>
    <property type="match status" value="1"/>
</dbReference>
<dbReference type="GO" id="GO:0008360">
    <property type="term" value="P:regulation of cell shape"/>
    <property type="evidence" value="ECO:0007669"/>
    <property type="project" value="UniProtKB-UniRule"/>
</dbReference>
<feature type="chain" id="PRO_5015759757" evidence="10">
    <location>
        <begin position="27"/>
        <end position="218"/>
    </location>
</feature>
<evidence type="ECO:0000256" key="10">
    <source>
        <dbReference type="SAM" id="SignalP"/>
    </source>
</evidence>
<evidence type="ECO:0000256" key="2">
    <source>
        <dbReference type="ARBA" id="ARBA00005992"/>
    </source>
</evidence>
<dbReference type="InterPro" id="IPR038063">
    <property type="entry name" value="Transpep_catalytic_dom"/>
</dbReference>
<dbReference type="OrthoDB" id="9813664at2"/>
<dbReference type="RefSeq" id="WP_105733228.1">
    <property type="nucleotide sequence ID" value="NZ_PVBT01000002.1"/>
</dbReference>
<name>A0A2S9JP25_9HYPH</name>
<dbReference type="InterPro" id="IPR050979">
    <property type="entry name" value="LD-transpeptidase"/>
</dbReference>
<accession>A0A2S9JP25</accession>
<dbReference type="PANTHER" id="PTHR30582">
    <property type="entry name" value="L,D-TRANSPEPTIDASE"/>
    <property type="match status" value="1"/>
</dbReference>
<keyword evidence="3" id="KW-0328">Glycosyltransferase</keyword>
<proteinExistence type="inferred from homology"/>
<organism evidence="12 13">
    <name type="scientific">Phyllobacterium myrsinacearum</name>
    <dbReference type="NCBI Taxonomy" id="28101"/>
    <lineage>
        <taxon>Bacteria</taxon>
        <taxon>Pseudomonadati</taxon>
        <taxon>Pseudomonadota</taxon>
        <taxon>Alphaproteobacteria</taxon>
        <taxon>Hyphomicrobiales</taxon>
        <taxon>Phyllobacteriaceae</taxon>
        <taxon>Phyllobacterium</taxon>
    </lineage>
</organism>
<comment type="similarity">
    <text evidence="2">Belongs to the YkuD family.</text>
</comment>
<evidence type="ECO:0000256" key="9">
    <source>
        <dbReference type="PROSITE-ProRule" id="PRU01373"/>
    </source>
</evidence>
<dbReference type="GO" id="GO:0071555">
    <property type="term" value="P:cell wall organization"/>
    <property type="evidence" value="ECO:0007669"/>
    <property type="project" value="UniProtKB-UniRule"/>
</dbReference>
<feature type="domain" description="L,D-TPase catalytic" evidence="11">
    <location>
        <begin position="89"/>
        <end position="218"/>
    </location>
</feature>
<dbReference type="GO" id="GO:0016757">
    <property type="term" value="F:glycosyltransferase activity"/>
    <property type="evidence" value="ECO:0007669"/>
    <property type="project" value="UniProtKB-KW"/>
</dbReference>
<feature type="active site" description="Proton donor/acceptor" evidence="9">
    <location>
        <position position="178"/>
    </location>
</feature>
<keyword evidence="13" id="KW-1185">Reference proteome</keyword>
<keyword evidence="4" id="KW-0808">Transferase</keyword>
<evidence type="ECO:0000256" key="4">
    <source>
        <dbReference type="ARBA" id="ARBA00022679"/>
    </source>
</evidence>
<dbReference type="PANTHER" id="PTHR30582:SF24">
    <property type="entry name" value="L,D-TRANSPEPTIDASE ERFK_SRFK-RELATED"/>
    <property type="match status" value="1"/>
</dbReference>
<gene>
    <name evidence="12" type="ORF">C5750_07320</name>
</gene>
<dbReference type="AlphaFoldDB" id="A0A2S9JP25"/>
<dbReference type="EMBL" id="PVBT01000002">
    <property type="protein sequence ID" value="PRD54998.1"/>
    <property type="molecule type" value="Genomic_DNA"/>
</dbReference>
<dbReference type="SUPFAM" id="SSF141523">
    <property type="entry name" value="L,D-transpeptidase catalytic domain-like"/>
    <property type="match status" value="1"/>
</dbReference>
<evidence type="ECO:0000313" key="13">
    <source>
        <dbReference type="Proteomes" id="UP000238563"/>
    </source>
</evidence>
<dbReference type="Gene3D" id="2.40.440.10">
    <property type="entry name" value="L,D-transpeptidase catalytic domain-like"/>
    <property type="match status" value="1"/>
</dbReference>
<keyword evidence="10" id="KW-0732">Signal</keyword>
<evidence type="ECO:0000256" key="3">
    <source>
        <dbReference type="ARBA" id="ARBA00022676"/>
    </source>
</evidence>
<dbReference type="Pfam" id="PF03734">
    <property type="entry name" value="YkuD"/>
    <property type="match status" value="1"/>
</dbReference>
<dbReference type="GO" id="GO:0071972">
    <property type="term" value="F:peptidoglycan L,D-transpeptidase activity"/>
    <property type="evidence" value="ECO:0007669"/>
    <property type="project" value="TreeGrafter"/>
</dbReference>
<dbReference type="InterPro" id="IPR005490">
    <property type="entry name" value="LD_TPept_cat_dom"/>
</dbReference>
<dbReference type="GO" id="GO:0018104">
    <property type="term" value="P:peptidoglycan-protein cross-linking"/>
    <property type="evidence" value="ECO:0007669"/>
    <property type="project" value="TreeGrafter"/>
</dbReference>
<comment type="caution">
    <text evidence="12">The sequence shown here is derived from an EMBL/GenBank/DDBJ whole genome shotgun (WGS) entry which is preliminary data.</text>
</comment>
<comment type="pathway">
    <text evidence="1 9">Cell wall biogenesis; peptidoglycan biosynthesis.</text>
</comment>
<sequence>MRMKHCIHLVAIALMELCLGAVNTRAQVQEPSPPIFDTKTHKVWIQPGYIDFLMGAEASPLHRENGQYKPGQSAIPPKMVAYATSEKPGTIVIDTANHALYLVGSNGKALRYSVGVGRERYGWSGTERISRKRQWPDWRPPAAMRDRRPDLPAHMVGGPANPLGARALYLGHTLFRIHGSNEPETVGQDSSSGCFRMTNRDIIDLYQRVRVGTKVVVR</sequence>
<evidence type="ECO:0000256" key="8">
    <source>
        <dbReference type="ARBA" id="ARBA00023316"/>
    </source>
</evidence>